<keyword evidence="2" id="KW-1185">Reference proteome</keyword>
<dbReference type="Proteomes" id="UP000186720">
    <property type="component" value="Unassembled WGS sequence"/>
</dbReference>
<gene>
    <name evidence="1" type="ORF">RG47T_3135</name>
</gene>
<evidence type="ECO:0000313" key="1">
    <source>
        <dbReference type="EMBL" id="OKS87673.1"/>
    </source>
</evidence>
<dbReference type="RefSeq" id="WP_074490251.1">
    <property type="nucleotide sequence ID" value="NZ_FPAM01000016.1"/>
</dbReference>
<evidence type="ECO:0000313" key="2">
    <source>
        <dbReference type="Proteomes" id="UP000186720"/>
    </source>
</evidence>
<protein>
    <recommendedName>
        <fullName evidence="3">Acyl carrier protein phosphodiesterase</fullName>
    </recommendedName>
</protein>
<evidence type="ECO:0008006" key="3">
    <source>
        <dbReference type="Google" id="ProtNLM"/>
    </source>
</evidence>
<dbReference type="STRING" id="1302689.RG47T_3135"/>
<comment type="caution">
    <text evidence="1">The sequence shown here is derived from an EMBL/GenBank/DDBJ whole genome shotgun (WGS) entry which is preliminary data.</text>
</comment>
<accession>A0A1Q6A0Z1</accession>
<dbReference type="EMBL" id="MPPL01000001">
    <property type="protein sequence ID" value="OKS87673.1"/>
    <property type="molecule type" value="Genomic_DNA"/>
</dbReference>
<proteinExistence type="predicted"/>
<name>A0A1Q6A0Z1_9SPHI</name>
<dbReference type="OrthoDB" id="790170at2"/>
<reference evidence="1 2" key="1">
    <citation type="submission" date="2016-11" db="EMBL/GenBank/DDBJ databases">
        <title>Whole Genome Sequencing of Mucilaginibacter polytrichastri RG4-7(T) isolated from the moss sample.</title>
        <authorList>
            <person name="Li Y."/>
        </authorList>
    </citation>
    <scope>NUCLEOTIDE SEQUENCE [LARGE SCALE GENOMIC DNA]</scope>
    <source>
        <strain evidence="1 2">RG4-7</strain>
    </source>
</reference>
<sequence>MNFLSHFYFDRDATNCYHILGTVLPDLLKNADKSIILHPEKLHHPDSRIQSLIGGWQKHLDVDRYFHSSDFFKHHSHQLKLVLLPALVGSPVKPFFLGHIASELILDNLLLTTHKITVDGFYNHLDSCERGIIYEFLIFSGMKNPDVFMKFFEGFKKSRYLHTYIDTAQVAYALKRICMRVWAHPFTPEQEAKMGDIIIAYRQLMEPTFMDIFDHISNSLAAQTN</sequence>
<organism evidence="1 2">
    <name type="scientific">Mucilaginibacter polytrichastri</name>
    <dbReference type="NCBI Taxonomy" id="1302689"/>
    <lineage>
        <taxon>Bacteria</taxon>
        <taxon>Pseudomonadati</taxon>
        <taxon>Bacteroidota</taxon>
        <taxon>Sphingobacteriia</taxon>
        <taxon>Sphingobacteriales</taxon>
        <taxon>Sphingobacteriaceae</taxon>
        <taxon>Mucilaginibacter</taxon>
    </lineage>
</organism>
<dbReference type="AlphaFoldDB" id="A0A1Q6A0Z1"/>